<organism evidence="6 7">
    <name type="scientific">Gryllus longicercus</name>
    <dbReference type="NCBI Taxonomy" id="2509291"/>
    <lineage>
        <taxon>Eukaryota</taxon>
        <taxon>Metazoa</taxon>
        <taxon>Ecdysozoa</taxon>
        <taxon>Arthropoda</taxon>
        <taxon>Hexapoda</taxon>
        <taxon>Insecta</taxon>
        <taxon>Pterygota</taxon>
        <taxon>Neoptera</taxon>
        <taxon>Polyneoptera</taxon>
        <taxon>Orthoptera</taxon>
        <taxon>Ensifera</taxon>
        <taxon>Gryllidea</taxon>
        <taxon>Grylloidea</taxon>
        <taxon>Gryllidae</taxon>
        <taxon>Gryllinae</taxon>
        <taxon>Gryllus</taxon>
    </lineage>
</organism>
<evidence type="ECO:0000256" key="4">
    <source>
        <dbReference type="ARBA" id="ARBA00023242"/>
    </source>
</evidence>
<keyword evidence="3" id="KW-0813">Transport</keyword>
<comment type="subcellular location">
    <subcellularLocation>
        <location evidence="1">Nucleus</location>
    </subcellularLocation>
</comment>
<comment type="caution">
    <text evidence="6">The sequence shown here is derived from an EMBL/GenBank/DDBJ whole genome shotgun (WGS) entry which is preliminary data.</text>
</comment>
<dbReference type="InterPro" id="IPR021827">
    <property type="entry name" value="Nup186/Nup192/Nup205"/>
</dbReference>
<evidence type="ECO:0008006" key="8">
    <source>
        <dbReference type="Google" id="ProtNLM"/>
    </source>
</evidence>
<dbReference type="PANTHER" id="PTHR31344:SF0">
    <property type="entry name" value="NUCLEAR PORE COMPLEX PROTEIN NUP205"/>
    <property type="match status" value="1"/>
</dbReference>
<dbReference type="Proteomes" id="UP001378592">
    <property type="component" value="Unassembled WGS sequence"/>
</dbReference>
<dbReference type="EMBL" id="JAZDUA010000018">
    <property type="protein sequence ID" value="KAK7872949.1"/>
    <property type="molecule type" value="Genomic_DNA"/>
</dbReference>
<name>A0AAN9WLM2_9ORTH</name>
<accession>A0AAN9WLM2</accession>
<reference evidence="6 7" key="1">
    <citation type="submission" date="2024-03" db="EMBL/GenBank/DDBJ databases">
        <title>The genome assembly and annotation of the cricket Gryllus longicercus Weissman &amp; Gray.</title>
        <authorList>
            <person name="Szrajer S."/>
            <person name="Gray D."/>
            <person name="Ylla G."/>
        </authorList>
    </citation>
    <scope>NUCLEOTIDE SEQUENCE [LARGE SCALE GENOMIC DNA]</scope>
    <source>
        <strain evidence="6">DAG 2021-001</strain>
        <tissue evidence="6">Whole body minus gut</tissue>
    </source>
</reference>
<sequence>MKMAQETKMDMWTPFKDLQTFIEEVVSKPVHGVLKTVEEMLRNHKQNFITLLKNPAKNAQQREELKKALAEGTPLPGLRHQLLTKELVDETLIISDMYELNEYMAFDLLCTAQQQMPHHPGLPRGLVAVLLYYDGRKSLVYALKALVQARKGISWVVNASEDLVRYITWFTKDLMDQAVLSRIIGLLETLDLTKEIDLLHQNRAIGGPRHHRQVVDLYQSIRQGLADIIYCWSAQCGLPKTPTFKLINYLKSLKMEEDALGNMDNISVTTQMALLYALDLSVLHTKEDGEDVVKSLPLLAEQDFMPSLLKEFQPMEKTWETPGLQGLAHLTWALALATLRNAPATLHSLNIGDEDELLVDSANELNVFDFLHRSLLQNQLVYTEEFYLRRLHTLITDFIVYMPMKVKEMKSRSDESARTIQTYMQEGLEPPQALPHHFEHLLLSVAQLYEQDPLKLELSLQYWCPTESLTSERFLYRTPPRQVALFKFIRLGGDILPPAVFVPYMKMLRSLASSPRAARNAFNFLKQNGNGTVSWTHFFKSLEKYYSNLRQELPPTTDTVYQPRSFPRGILPQEIHGLQAVLGVVRAVAEHDPVSRVALSDSPQWAPMNILLGLVACAVPIPLKAELLLTLAALAKSAGPATALWYSLEASQILSTVPSTSSYQPRGVQTELEEIESRNEEFPLTRALLHLLNVLTDVPVPRLLGVEARSPGFDPYLNFIVNSVFLRFNTRSYKNPEEKWDVAHKCLKLLKKFLAQYNPDIMDFTAQRVELQSGGTAQVNPVPGYHIMVNLNSKTELLRLVLHLVDEGVHLLDNCTQVPGQAALEGSMLNCLLLLQHALALQGRFFELLASSGNSLLLTGLRRLLLDVNPRSGKPDHLLNIAKYVTYSGSLPNHALAAVRILLAVSWTPSAQTHLLSLFTSSPELTMEIRHGFVECLEADEDEEEELEAGSVQSSTKEAIFKLLQQCLHYSAPNVSHYLFGFDLKKVNRTVFQQPGVLGFPRTCLHSLLSILDKSLGDRMKPYAALPRGQLLESCYCMLYLLCSDVKTSGPVLRFLRSCGDFLCRHLAHLPFQSDDQTSDLVQMSWLLKVVAVELKATARNDQMSSLANLVNLLTREQGDILEDPENRETFPEDKEENLSRFLSRKRNFDPTKAKKLRVLLALLNQLDFHVASIPQPEWEFFVPKQLAELSAKCEVSGTRGQSIQLVDVKKLHKMMLEELAVIQSSTSAAQRSLVLAEIEKVLKFTIQQNSQRARCHATVCYMDAWRQVTEILFCVCPRRVLPEDVRLGLLVDCLHVLLKKVLSHQVIPNLAALSSGVILLLSVALHHCLIACQEQELATVLANSAISGTSTLSAPIASNLAVPGRPGIFDIVLSNILEWIINSGVASQKLRSNLYGALLMFVRMTCRDPYQRRREEQSLAYQSGLGNSTFVSRLDASEIRAAPADTSLRRQACLEIIMGFGEGLIDVLCHDCTGGHDVCKMLALSCLGLLIEFDPHTSWISHLSSRGYLRHIVDSLLESDGKLTAMLGVNPHTLSPLYVYESKMAMLCRVAASHTGAELLLELGAFGCLANMSVFDKHPDFKPNLVVSDLSFVPTARSRYQQILFPALDLCNAVLTTLGPDNQACCVQIQLFLFSHYEMLSIILRCVSPLMQVKFLKELAHITGIIARVSHHVVDGNSDFEDARMNTNYAAHVQSWMLELMRHFRLSEGVVRELRGSPPSPITGSSSENLSAQNETQREDSVLQFLQVACNLVLFARNIVAGKGLDRKIRTPLFTPQLEEFFSEPGKKAEMEEKEVVCPPLGLVVEQLVQCVGYHQREKANLDLLQHKKMSLGTVNYSLDMSEIVLDNGREPLQSEEGHALAARALDEQIDQKRLELAHCAFLVDNCLYLIWCHLSYFAEEASGRRENIGLLSFSKPVTLSPKVPIKISKQEISALKQGLVSTFNDRFSKQLMETQQEKSAIDKGFVEALLRRIKRLIQFTRDLKS</sequence>
<dbReference type="PANTHER" id="PTHR31344">
    <property type="entry name" value="NUCLEAR PORE COMPLEX PROTEIN NUP205"/>
    <property type="match status" value="1"/>
</dbReference>
<evidence type="ECO:0000313" key="7">
    <source>
        <dbReference type="Proteomes" id="UP001378592"/>
    </source>
</evidence>
<feature type="region of interest" description="Disordered" evidence="5">
    <location>
        <begin position="1716"/>
        <end position="1735"/>
    </location>
</feature>
<dbReference type="GO" id="GO:0006999">
    <property type="term" value="P:nuclear pore organization"/>
    <property type="evidence" value="ECO:0007669"/>
    <property type="project" value="TreeGrafter"/>
</dbReference>
<evidence type="ECO:0000256" key="1">
    <source>
        <dbReference type="ARBA" id="ARBA00004123"/>
    </source>
</evidence>
<evidence type="ECO:0000313" key="6">
    <source>
        <dbReference type="EMBL" id="KAK7872949.1"/>
    </source>
</evidence>
<evidence type="ECO:0000256" key="3">
    <source>
        <dbReference type="ARBA" id="ARBA00022448"/>
    </source>
</evidence>
<dbReference type="GO" id="GO:0044611">
    <property type="term" value="C:nuclear pore inner ring"/>
    <property type="evidence" value="ECO:0007669"/>
    <property type="project" value="TreeGrafter"/>
</dbReference>
<dbReference type="Pfam" id="PF11894">
    <property type="entry name" value="Nup192"/>
    <property type="match status" value="1"/>
</dbReference>
<evidence type="ECO:0000256" key="5">
    <source>
        <dbReference type="SAM" id="MobiDB-lite"/>
    </source>
</evidence>
<proteinExistence type="inferred from homology"/>
<keyword evidence="7" id="KW-1185">Reference proteome</keyword>
<evidence type="ECO:0000256" key="2">
    <source>
        <dbReference type="ARBA" id="ARBA00005892"/>
    </source>
</evidence>
<comment type="similarity">
    <text evidence="2">Belongs to the NUP186/NUP192/NUP205 family.</text>
</comment>
<keyword evidence="4" id="KW-0539">Nucleus</keyword>
<gene>
    <name evidence="6" type="ORF">R5R35_004260</name>
</gene>
<protein>
    <recommendedName>
        <fullName evidence="8">Nuclear pore complex protein Nup205</fullName>
    </recommendedName>
</protein>
<dbReference type="GO" id="GO:0017056">
    <property type="term" value="F:structural constituent of nuclear pore"/>
    <property type="evidence" value="ECO:0007669"/>
    <property type="project" value="TreeGrafter"/>
</dbReference>